<feature type="domain" description="Histidine kinase" evidence="13">
    <location>
        <begin position="682"/>
        <end position="899"/>
    </location>
</feature>
<keyword evidence="8" id="KW-0067">ATP-binding</keyword>
<dbReference type="PROSITE" id="PS50109">
    <property type="entry name" value="HIS_KIN"/>
    <property type="match status" value="1"/>
</dbReference>
<feature type="transmembrane region" description="Helical" evidence="12">
    <location>
        <begin position="24"/>
        <end position="41"/>
    </location>
</feature>
<name>A0A0S6W517_9BACT</name>
<dbReference type="PANTHER" id="PTHR43047:SF64">
    <property type="entry name" value="HISTIDINE KINASE CONTAINING CHEY-HOMOLOGOUS RECEIVER DOMAIN AND PAS DOMAIN-RELATED"/>
    <property type="match status" value="1"/>
</dbReference>
<dbReference type="SUPFAM" id="SSF47384">
    <property type="entry name" value="Homodimeric domain of signal transducing histidine kinase"/>
    <property type="match status" value="1"/>
</dbReference>
<dbReference type="FunFam" id="1.10.287.130:FF:000038">
    <property type="entry name" value="Sensory transduction histidine kinase"/>
    <property type="match status" value="1"/>
</dbReference>
<evidence type="ECO:0000256" key="9">
    <source>
        <dbReference type="ARBA" id="ARBA00023012"/>
    </source>
</evidence>
<dbReference type="GO" id="GO:0016020">
    <property type="term" value="C:membrane"/>
    <property type="evidence" value="ECO:0007669"/>
    <property type="project" value="UniProtKB-SubCell"/>
</dbReference>
<dbReference type="InterPro" id="IPR035965">
    <property type="entry name" value="PAS-like_dom_sf"/>
</dbReference>
<keyword evidence="9" id="KW-0902">Two-component regulatory system</keyword>
<feature type="transmembrane region" description="Helical" evidence="12">
    <location>
        <begin position="178"/>
        <end position="197"/>
    </location>
</feature>
<dbReference type="InterPro" id="IPR003661">
    <property type="entry name" value="HisK_dim/P_dom"/>
</dbReference>
<dbReference type="Pfam" id="PF13426">
    <property type="entry name" value="PAS_9"/>
    <property type="match status" value="2"/>
</dbReference>
<evidence type="ECO:0000313" key="16">
    <source>
        <dbReference type="EMBL" id="GAK53627.1"/>
    </source>
</evidence>
<feature type="domain" description="PAS" evidence="14">
    <location>
        <begin position="414"/>
        <end position="470"/>
    </location>
</feature>
<evidence type="ECO:0000256" key="12">
    <source>
        <dbReference type="SAM" id="Phobius"/>
    </source>
</evidence>
<comment type="subcellular location">
    <subcellularLocation>
        <location evidence="2">Membrane</location>
    </subcellularLocation>
</comment>
<evidence type="ECO:0000256" key="8">
    <source>
        <dbReference type="ARBA" id="ARBA00022840"/>
    </source>
</evidence>
<dbReference type="PROSITE" id="PS50113">
    <property type="entry name" value="PAC"/>
    <property type="match status" value="2"/>
</dbReference>
<dbReference type="Gene3D" id="1.10.287.130">
    <property type="match status" value="1"/>
</dbReference>
<dbReference type="InterPro" id="IPR003594">
    <property type="entry name" value="HATPase_dom"/>
</dbReference>
<dbReference type="Gene3D" id="3.30.450.20">
    <property type="entry name" value="PAS domain"/>
    <property type="match status" value="3"/>
</dbReference>
<evidence type="ECO:0000256" key="6">
    <source>
        <dbReference type="ARBA" id="ARBA00022741"/>
    </source>
</evidence>
<dbReference type="NCBIfam" id="TIGR00229">
    <property type="entry name" value="sensory_box"/>
    <property type="match status" value="3"/>
</dbReference>
<dbReference type="EMBL" id="DF820459">
    <property type="protein sequence ID" value="GAK53627.1"/>
    <property type="molecule type" value="Genomic_DNA"/>
</dbReference>
<gene>
    <name evidence="16" type="ORF">U14_04893</name>
</gene>
<dbReference type="STRING" id="1499966.U14_04893"/>
<dbReference type="GO" id="GO:0005524">
    <property type="term" value="F:ATP binding"/>
    <property type="evidence" value="ECO:0007669"/>
    <property type="project" value="UniProtKB-KW"/>
</dbReference>
<evidence type="ECO:0000256" key="3">
    <source>
        <dbReference type="ARBA" id="ARBA00012438"/>
    </source>
</evidence>
<feature type="domain" description="PAC" evidence="15">
    <location>
        <begin position="356"/>
        <end position="413"/>
    </location>
</feature>
<dbReference type="CDD" id="cd00130">
    <property type="entry name" value="PAS"/>
    <property type="match status" value="3"/>
</dbReference>
<dbReference type="InterPro" id="IPR036890">
    <property type="entry name" value="HATPase_C_sf"/>
</dbReference>
<dbReference type="HOGENOM" id="CLU_000445_114_64_0"/>
<feature type="transmembrane region" description="Helical" evidence="12">
    <location>
        <begin position="145"/>
        <end position="166"/>
    </location>
</feature>
<evidence type="ECO:0000259" key="15">
    <source>
        <dbReference type="PROSITE" id="PS50113"/>
    </source>
</evidence>
<feature type="transmembrane region" description="Helical" evidence="12">
    <location>
        <begin position="209"/>
        <end position="232"/>
    </location>
</feature>
<dbReference type="InterPro" id="IPR013656">
    <property type="entry name" value="PAS_4"/>
</dbReference>
<dbReference type="SMART" id="SM00086">
    <property type="entry name" value="PAC"/>
    <property type="match status" value="3"/>
</dbReference>
<evidence type="ECO:0000259" key="13">
    <source>
        <dbReference type="PROSITE" id="PS50109"/>
    </source>
</evidence>
<dbReference type="PANTHER" id="PTHR43047">
    <property type="entry name" value="TWO-COMPONENT HISTIDINE PROTEIN KINASE"/>
    <property type="match status" value="1"/>
</dbReference>
<dbReference type="EC" id="2.7.13.3" evidence="3"/>
<dbReference type="Pfam" id="PF08448">
    <property type="entry name" value="PAS_4"/>
    <property type="match status" value="1"/>
</dbReference>
<evidence type="ECO:0000256" key="11">
    <source>
        <dbReference type="ARBA" id="ARBA00023306"/>
    </source>
</evidence>
<dbReference type="InterPro" id="IPR036097">
    <property type="entry name" value="HisK_dim/P_sf"/>
</dbReference>
<dbReference type="InterPro" id="IPR000700">
    <property type="entry name" value="PAS-assoc_C"/>
</dbReference>
<evidence type="ECO:0000259" key="14">
    <source>
        <dbReference type="PROSITE" id="PS50112"/>
    </source>
</evidence>
<evidence type="ECO:0000256" key="4">
    <source>
        <dbReference type="ARBA" id="ARBA00022553"/>
    </source>
</evidence>
<dbReference type="AlphaFoldDB" id="A0A0S6W517"/>
<dbReference type="Pfam" id="PF17159">
    <property type="entry name" value="MASE3"/>
    <property type="match status" value="1"/>
</dbReference>
<keyword evidence="12" id="KW-0812">Transmembrane</keyword>
<keyword evidence="4" id="KW-0597">Phosphoprotein</keyword>
<feature type="domain" description="PAC" evidence="15">
    <location>
        <begin position="614"/>
        <end position="664"/>
    </location>
</feature>
<feature type="transmembrane region" description="Helical" evidence="12">
    <location>
        <begin position="47"/>
        <end position="68"/>
    </location>
</feature>
<keyword evidence="17" id="KW-1185">Reference proteome</keyword>
<dbReference type="InterPro" id="IPR004358">
    <property type="entry name" value="Sig_transdc_His_kin-like_C"/>
</dbReference>
<dbReference type="InterPro" id="IPR001610">
    <property type="entry name" value="PAC"/>
</dbReference>
<keyword evidence="12" id="KW-1133">Transmembrane helix</keyword>
<reference evidence="16" key="1">
    <citation type="journal article" date="2015" name="PeerJ">
        <title>First genomic representation of candidate bacterial phylum KSB3 points to enhanced environmental sensing as a trigger of wastewater bulking.</title>
        <authorList>
            <person name="Sekiguchi Y."/>
            <person name="Ohashi A."/>
            <person name="Parks D.H."/>
            <person name="Yamauchi T."/>
            <person name="Tyson G.W."/>
            <person name="Hugenholtz P."/>
        </authorList>
    </citation>
    <scope>NUCLEOTIDE SEQUENCE [LARGE SCALE GENOMIC DNA]</scope>
</reference>
<evidence type="ECO:0000256" key="5">
    <source>
        <dbReference type="ARBA" id="ARBA00022679"/>
    </source>
</evidence>
<evidence type="ECO:0000256" key="10">
    <source>
        <dbReference type="ARBA" id="ARBA00023136"/>
    </source>
</evidence>
<dbReference type="InterPro" id="IPR000014">
    <property type="entry name" value="PAS"/>
</dbReference>
<dbReference type="PRINTS" id="PR00344">
    <property type="entry name" value="BCTRLSENSOR"/>
</dbReference>
<sequence>MQSNDAMKHSALTTYFQQSGAAKALRWGFGAAALMVCYVVSRWNYLLFHVMIEMVAAVVSCGVFMIPWNARQFLERQFPLFLGVAHLSLSILHLCHLLTYYGMNIFPALDANVPTQFWIALRYIESLSFLIALRMMKRGVAPRRLLAVYAAVTAGALLLVWLGLFPDCYAQGKGLTPFKIFSEYVIMGIFGMALYWLRRRRVEFEPQVFGWLQAAFVVDILASMAFTLYVDVYGVTNFAGHFIKLLAVLLMYKALIETSLRRPYEMLFRDLARHRDSLQASEEQLRQQNEFLQTVLSSLTHPFYVINANDYSIKMANAAATQAVGIGQATCYALSHHLGAPCDTAEHPCPLRMVKETKQPSIVEHIHRDQDGHPRNVEVHAYPIFDHAGHVTEMIEYALDITERKQAEQALQESEAKYHQLFEHANDGIFLIDQEKRHFLDANNTAVERLGYAKAELMSLPFEAIIAPKDATLSVMMLEEARKAVNVVFEQTHVRKDGSMMPVEVSCHQIEYNGKWVWQLMARDMSERKKVETMMELAARRLQTIIDTVEEGLTLSDETGYFEIFNTKMEQITGYSKQEANAIRNFLGSLYPDAASRQQAIQGIELIKREGKGRETETTIRAKDGTLKTLLVSSSLLRDQVRYWFLTAYRDITDRKKVERDLEQAKVSAEAANRAKSEFLANMSHEFRTPLNGILGYAQILLRDDTLTTSQRKGISVIQRSGDHLLTLISDVLDLSKIEAGRLELEPQEFSLAASLRTLVEIMRLRAHEKGLALEYAEDSNLPRAVYGDEKRLRQVLLNLLGNAVKFTERGVVNFRVICVKKQMIRFEIEDTGIGISSDQLERVFLPFEQVKNAARAQEGTGLGLSISLRLVRMMGSHLHVRSVVGSGSTFWFDVELPPLQPSLESEELLREEPQTNAPYEANIVPLPLIIPPREHIDALFQLALIGDIFGVRAALRTLKELDVKYAGFIEKLEGLSAELNMKGIQQFLQSFLEHS</sequence>
<dbReference type="SMART" id="SM00091">
    <property type="entry name" value="PAS"/>
    <property type="match status" value="3"/>
</dbReference>
<dbReference type="CDD" id="cd16922">
    <property type="entry name" value="HATPase_EvgS-ArcB-TorS-like"/>
    <property type="match status" value="1"/>
</dbReference>
<dbReference type="SUPFAM" id="SSF55874">
    <property type="entry name" value="ATPase domain of HSP90 chaperone/DNA topoisomerase II/histidine kinase"/>
    <property type="match status" value="1"/>
</dbReference>
<dbReference type="SMART" id="SM00388">
    <property type="entry name" value="HisKA"/>
    <property type="match status" value="1"/>
</dbReference>
<feature type="transmembrane region" description="Helical" evidence="12">
    <location>
        <begin position="80"/>
        <end position="103"/>
    </location>
</feature>
<dbReference type="InterPro" id="IPR005467">
    <property type="entry name" value="His_kinase_dom"/>
</dbReference>
<keyword evidence="6" id="KW-0547">Nucleotide-binding</keyword>
<evidence type="ECO:0000256" key="1">
    <source>
        <dbReference type="ARBA" id="ARBA00000085"/>
    </source>
</evidence>
<dbReference type="GO" id="GO:0000155">
    <property type="term" value="F:phosphorelay sensor kinase activity"/>
    <property type="evidence" value="ECO:0007669"/>
    <property type="project" value="InterPro"/>
</dbReference>
<dbReference type="Pfam" id="PF02518">
    <property type="entry name" value="HATPase_c"/>
    <property type="match status" value="1"/>
</dbReference>
<evidence type="ECO:0000313" key="17">
    <source>
        <dbReference type="Proteomes" id="UP000030700"/>
    </source>
</evidence>
<dbReference type="Pfam" id="PF00512">
    <property type="entry name" value="HisKA"/>
    <property type="match status" value="1"/>
</dbReference>
<dbReference type="CDD" id="cd00082">
    <property type="entry name" value="HisKA"/>
    <property type="match status" value="1"/>
</dbReference>
<protein>
    <recommendedName>
        <fullName evidence="3">histidine kinase</fullName>
        <ecNumber evidence="3">2.7.13.3</ecNumber>
    </recommendedName>
</protein>
<organism evidence="16">
    <name type="scientific">Candidatus Moduliflexus flocculans</name>
    <dbReference type="NCBI Taxonomy" id="1499966"/>
    <lineage>
        <taxon>Bacteria</taxon>
        <taxon>Candidatus Moduliflexota</taxon>
        <taxon>Candidatus Moduliflexia</taxon>
        <taxon>Candidatus Moduliflexales</taxon>
        <taxon>Candidatus Moduliflexaceae</taxon>
    </lineage>
</organism>
<comment type="catalytic activity">
    <reaction evidence="1">
        <text>ATP + protein L-histidine = ADP + protein N-phospho-L-histidine.</text>
        <dbReference type="EC" id="2.7.13.3"/>
    </reaction>
</comment>
<dbReference type="SUPFAM" id="SSF55785">
    <property type="entry name" value="PYP-like sensor domain (PAS domain)"/>
    <property type="match status" value="3"/>
</dbReference>
<keyword evidence="10 12" id="KW-0472">Membrane</keyword>
<keyword evidence="11" id="KW-0131">Cell cycle</keyword>
<dbReference type="SMART" id="SM00387">
    <property type="entry name" value="HATPase_c"/>
    <property type="match status" value="1"/>
</dbReference>
<accession>A0A0S6W517</accession>
<evidence type="ECO:0000256" key="7">
    <source>
        <dbReference type="ARBA" id="ARBA00022777"/>
    </source>
</evidence>
<dbReference type="Proteomes" id="UP000030700">
    <property type="component" value="Unassembled WGS sequence"/>
</dbReference>
<keyword evidence="5" id="KW-0808">Transferase</keyword>
<dbReference type="FunFam" id="3.30.565.10:FF:000010">
    <property type="entry name" value="Sensor histidine kinase RcsC"/>
    <property type="match status" value="1"/>
</dbReference>
<dbReference type="PROSITE" id="PS50112">
    <property type="entry name" value="PAS"/>
    <property type="match status" value="2"/>
</dbReference>
<proteinExistence type="predicted"/>
<feature type="domain" description="PAS" evidence="14">
    <location>
        <begin position="538"/>
        <end position="579"/>
    </location>
</feature>
<dbReference type="Gene3D" id="3.30.565.10">
    <property type="entry name" value="Histidine kinase-like ATPase, C-terminal domain"/>
    <property type="match status" value="1"/>
</dbReference>
<keyword evidence="7 16" id="KW-0418">Kinase</keyword>
<evidence type="ECO:0000256" key="2">
    <source>
        <dbReference type="ARBA" id="ARBA00004370"/>
    </source>
</evidence>
<dbReference type="InterPro" id="IPR033425">
    <property type="entry name" value="MASE3"/>
</dbReference>